<comment type="similarity">
    <text evidence="1">Belongs to the class IV-like SAM-binding methyltransferase superfamily. RNA methyltransferase TrmH family.</text>
</comment>
<dbReference type="EMBL" id="PDOE01000005">
    <property type="protein sequence ID" value="RKL66672.1"/>
    <property type="molecule type" value="Genomic_DNA"/>
</dbReference>
<dbReference type="SMART" id="SM00967">
    <property type="entry name" value="SpoU_sub_bind"/>
    <property type="match status" value="1"/>
</dbReference>
<evidence type="ECO:0000313" key="6">
    <source>
        <dbReference type="Proteomes" id="UP000281498"/>
    </source>
</evidence>
<evidence type="ECO:0000259" key="4">
    <source>
        <dbReference type="SMART" id="SM00967"/>
    </source>
</evidence>
<dbReference type="SUPFAM" id="SSF75217">
    <property type="entry name" value="alpha/beta knot"/>
    <property type="match status" value="1"/>
</dbReference>
<keyword evidence="2 5" id="KW-0489">Methyltransferase</keyword>
<organism evidence="5 6">
    <name type="scientific">Salipaludibacillus neizhouensis</name>
    <dbReference type="NCBI Taxonomy" id="885475"/>
    <lineage>
        <taxon>Bacteria</taxon>
        <taxon>Bacillati</taxon>
        <taxon>Bacillota</taxon>
        <taxon>Bacilli</taxon>
        <taxon>Bacillales</taxon>
        <taxon>Bacillaceae</taxon>
    </lineage>
</organism>
<feature type="domain" description="RNA 2-O ribose methyltransferase substrate binding" evidence="4">
    <location>
        <begin position="42"/>
        <end position="111"/>
    </location>
</feature>
<dbReference type="CDD" id="cd18095">
    <property type="entry name" value="SpoU-like_rRNA-MTase"/>
    <property type="match status" value="1"/>
</dbReference>
<dbReference type="Pfam" id="PF00588">
    <property type="entry name" value="SpoU_methylase"/>
    <property type="match status" value="1"/>
</dbReference>
<dbReference type="InterPro" id="IPR051259">
    <property type="entry name" value="rRNA_Methyltransferase"/>
</dbReference>
<dbReference type="InterPro" id="IPR013123">
    <property type="entry name" value="SpoU_subst-bd"/>
</dbReference>
<dbReference type="InterPro" id="IPR029026">
    <property type="entry name" value="tRNA_m1G_MTases_N"/>
</dbReference>
<name>A0A3A9K814_9BACI</name>
<dbReference type="InterPro" id="IPR001537">
    <property type="entry name" value="SpoU_MeTrfase"/>
</dbReference>
<comment type="caution">
    <text evidence="5">The sequence shown here is derived from an EMBL/GenBank/DDBJ whole genome shotgun (WGS) entry which is preliminary data.</text>
</comment>
<dbReference type="SUPFAM" id="SSF55315">
    <property type="entry name" value="L30e-like"/>
    <property type="match status" value="1"/>
</dbReference>
<dbReference type="PANTHER" id="PTHR43191">
    <property type="entry name" value="RRNA METHYLTRANSFERASE 3"/>
    <property type="match status" value="1"/>
</dbReference>
<sequence>MLQMERKGETFMEKIESLQNPKIKAWKKLHTKKERDKSGLFLIEGKHLIEEALKSQLVINQLIIQEGLDIPKEWNVTQLNQLVVTARVMKELCETETPQGVAAICEQPENINLLLDEGRYLFIDGVQDPGNLGAMIRTADAAGMSGVVLGHGTTDLFNGKVIRSTQGSLFHLPVQKMDLEEAIELCKENDIPVFGTSLKGSTYTAIEPQKNFALVVGNEGNGVQSELLNLADQNLYIPIFGEAESLNVAIATGILVYHLRGA</sequence>
<dbReference type="PANTHER" id="PTHR43191:SF2">
    <property type="entry name" value="RRNA METHYLTRANSFERASE 3, MITOCHONDRIAL"/>
    <property type="match status" value="1"/>
</dbReference>
<dbReference type="GO" id="GO:0003723">
    <property type="term" value="F:RNA binding"/>
    <property type="evidence" value="ECO:0007669"/>
    <property type="project" value="InterPro"/>
</dbReference>
<gene>
    <name evidence="5" type="ORF">CR203_12590</name>
</gene>
<dbReference type="RefSeq" id="WP_110934908.1">
    <property type="nucleotide sequence ID" value="NZ_KZ614146.1"/>
</dbReference>
<dbReference type="OrthoDB" id="9794400at2"/>
<evidence type="ECO:0000313" key="5">
    <source>
        <dbReference type="EMBL" id="RKL66672.1"/>
    </source>
</evidence>
<dbReference type="Pfam" id="PF22435">
    <property type="entry name" value="MRM3-like_sub_bind"/>
    <property type="match status" value="1"/>
</dbReference>
<dbReference type="GO" id="GO:0032259">
    <property type="term" value="P:methylation"/>
    <property type="evidence" value="ECO:0007669"/>
    <property type="project" value="UniProtKB-KW"/>
</dbReference>
<proteinExistence type="inferred from homology"/>
<dbReference type="InterPro" id="IPR053888">
    <property type="entry name" value="MRM3-like_sub_bind"/>
</dbReference>
<reference evidence="5 6" key="1">
    <citation type="submission" date="2017-10" db="EMBL/GenBank/DDBJ databases">
        <title>Bacillus sp. nov., a halophilic bacterium isolated from a Keqin Lake.</title>
        <authorList>
            <person name="Wang H."/>
        </authorList>
    </citation>
    <scope>NUCLEOTIDE SEQUENCE [LARGE SCALE GENOMIC DNA]</scope>
    <source>
        <strain evidence="5 6">KCTC 13187</strain>
    </source>
</reference>
<accession>A0A3A9K814</accession>
<dbReference type="AlphaFoldDB" id="A0A3A9K814"/>
<dbReference type="Gene3D" id="3.30.1330.30">
    <property type="match status" value="1"/>
</dbReference>
<keyword evidence="3 5" id="KW-0808">Transferase</keyword>
<dbReference type="InterPro" id="IPR029064">
    <property type="entry name" value="Ribosomal_eL30-like_sf"/>
</dbReference>
<evidence type="ECO:0000256" key="1">
    <source>
        <dbReference type="ARBA" id="ARBA00007228"/>
    </source>
</evidence>
<dbReference type="InterPro" id="IPR029028">
    <property type="entry name" value="Alpha/beta_knot_MTases"/>
</dbReference>
<dbReference type="GO" id="GO:0006396">
    <property type="term" value="P:RNA processing"/>
    <property type="evidence" value="ECO:0007669"/>
    <property type="project" value="InterPro"/>
</dbReference>
<dbReference type="Gene3D" id="3.40.1280.10">
    <property type="match status" value="1"/>
</dbReference>
<evidence type="ECO:0000256" key="2">
    <source>
        <dbReference type="ARBA" id="ARBA00022603"/>
    </source>
</evidence>
<evidence type="ECO:0000256" key="3">
    <source>
        <dbReference type="ARBA" id="ARBA00022679"/>
    </source>
</evidence>
<dbReference type="Proteomes" id="UP000281498">
    <property type="component" value="Unassembled WGS sequence"/>
</dbReference>
<dbReference type="GO" id="GO:0008173">
    <property type="term" value="F:RNA methyltransferase activity"/>
    <property type="evidence" value="ECO:0007669"/>
    <property type="project" value="InterPro"/>
</dbReference>
<dbReference type="GO" id="GO:0005737">
    <property type="term" value="C:cytoplasm"/>
    <property type="evidence" value="ECO:0007669"/>
    <property type="project" value="UniProtKB-ARBA"/>
</dbReference>
<protein>
    <submittedName>
        <fullName evidence="5">RNA methyltransferase</fullName>
    </submittedName>
</protein>
<keyword evidence="6" id="KW-1185">Reference proteome</keyword>